<dbReference type="EMBL" id="CP065682">
    <property type="protein sequence ID" value="QPS34955.1"/>
    <property type="molecule type" value="Genomic_DNA"/>
</dbReference>
<dbReference type="RefSeq" id="WP_009381344.1">
    <property type="nucleotide sequence ID" value="NZ_CP065682.1"/>
</dbReference>
<feature type="domain" description="N-acetyltransferase" evidence="1">
    <location>
        <begin position="1"/>
        <end position="154"/>
    </location>
</feature>
<sequence length="177" mass="18434">MIIRRETEADIPAIRSVTAAAFAAAAHSAPPVTPGGDPGEVTLIEWLREDESWIPELSVVAVVDDTVVGHLVATRAHIGSSPAIGIGPVSVVPEMHGRGVGSALMHFALGAADAMGETVAGLLGDPAFYTRFGFAPAAAMDITGPDPSWGDYFQARALSSYSGQRGAFRYAEPFSKL</sequence>
<dbReference type="Proteomes" id="UP000594979">
    <property type="component" value="Chromosome"/>
</dbReference>
<dbReference type="GO" id="GO:0016747">
    <property type="term" value="F:acyltransferase activity, transferring groups other than amino-acyl groups"/>
    <property type="evidence" value="ECO:0007669"/>
    <property type="project" value="InterPro"/>
</dbReference>
<dbReference type="CDD" id="cd04301">
    <property type="entry name" value="NAT_SF"/>
    <property type="match status" value="1"/>
</dbReference>
<evidence type="ECO:0000313" key="3">
    <source>
        <dbReference type="Proteomes" id="UP000594979"/>
    </source>
</evidence>
<proteinExistence type="predicted"/>
<evidence type="ECO:0000259" key="1">
    <source>
        <dbReference type="PROSITE" id="PS51186"/>
    </source>
</evidence>
<keyword evidence="2" id="KW-0808">Transferase</keyword>
<reference evidence="2 3" key="1">
    <citation type="submission" date="2020-12" db="EMBL/GenBank/DDBJ databases">
        <title>FDA dAtabase for Regulatory Grade micrObial Sequences (FDA-ARGOS): Supporting development and validation of Infectious Disease Dx tests.</title>
        <authorList>
            <person name="Sproer C."/>
            <person name="Gronow S."/>
            <person name="Severitt S."/>
            <person name="Schroder I."/>
            <person name="Tallon L."/>
            <person name="Sadzewicz L."/>
            <person name="Zhao X."/>
            <person name="Boylan J."/>
            <person name="Ott S."/>
            <person name="Bowen H."/>
            <person name="Vavikolanu K."/>
            <person name="Mehta A."/>
            <person name="Aluvathingal J."/>
            <person name="Nadendla S."/>
            <person name="Lowell S."/>
            <person name="Myers T."/>
            <person name="Yan Y."/>
            <person name="Sichtig H."/>
        </authorList>
    </citation>
    <scope>NUCLEOTIDE SEQUENCE [LARGE SCALE GENOMIC DNA]</scope>
    <source>
        <strain evidence="2 3">FDAARGOS_902</strain>
    </source>
</reference>
<accession>A0A7T2WR81</accession>
<dbReference type="AlphaFoldDB" id="A0A7T2WR81"/>
<protein>
    <submittedName>
        <fullName evidence="2">N-acetyltransferase</fullName>
    </submittedName>
</protein>
<dbReference type="PROSITE" id="PS51186">
    <property type="entry name" value="GNAT"/>
    <property type="match status" value="1"/>
</dbReference>
<organism evidence="2 3">
    <name type="scientific">Brevibacterium casei</name>
    <dbReference type="NCBI Taxonomy" id="33889"/>
    <lineage>
        <taxon>Bacteria</taxon>
        <taxon>Bacillati</taxon>
        <taxon>Actinomycetota</taxon>
        <taxon>Actinomycetes</taxon>
        <taxon>Micrococcales</taxon>
        <taxon>Brevibacteriaceae</taxon>
        <taxon>Brevibacterium</taxon>
    </lineage>
</organism>
<evidence type="ECO:0000313" key="2">
    <source>
        <dbReference type="EMBL" id="QPS34955.1"/>
    </source>
</evidence>
<name>A0A7T2WR81_9MICO</name>
<dbReference type="InterPro" id="IPR000182">
    <property type="entry name" value="GNAT_dom"/>
</dbReference>
<dbReference type="SUPFAM" id="SSF55729">
    <property type="entry name" value="Acyl-CoA N-acyltransferases (Nat)"/>
    <property type="match status" value="1"/>
</dbReference>
<dbReference type="Pfam" id="PF13527">
    <property type="entry name" value="Acetyltransf_9"/>
    <property type="match status" value="1"/>
</dbReference>
<gene>
    <name evidence="2" type="ORF">I6G59_06525</name>
</gene>
<dbReference type="InterPro" id="IPR016181">
    <property type="entry name" value="Acyl_CoA_acyltransferase"/>
</dbReference>
<dbReference type="Gene3D" id="3.40.630.30">
    <property type="match status" value="1"/>
</dbReference>
<dbReference type="KEGG" id="bcau:I6G59_06525"/>